<dbReference type="OrthoDB" id="147801at2"/>
<evidence type="ECO:0008006" key="3">
    <source>
        <dbReference type="Google" id="ProtNLM"/>
    </source>
</evidence>
<dbReference type="Pfam" id="PF07849">
    <property type="entry name" value="DUF1641"/>
    <property type="match status" value="1"/>
</dbReference>
<protein>
    <recommendedName>
        <fullName evidence="3">DUF1641 domain-containing protein</fullName>
    </recommendedName>
</protein>
<keyword evidence="2" id="KW-1185">Reference proteome</keyword>
<dbReference type="EMBL" id="LNQN01000007">
    <property type="protein sequence ID" value="KSU80359.1"/>
    <property type="molecule type" value="Genomic_DNA"/>
</dbReference>
<dbReference type="AlphaFoldDB" id="A0A0V8IZW7"/>
<evidence type="ECO:0000313" key="2">
    <source>
        <dbReference type="Proteomes" id="UP000054099"/>
    </source>
</evidence>
<sequence length="165" mass="18329">MAKAIRQIKKEGRTREEEQAEAVAGIVRELADNSEAILTMISIVKNLHEMGALDTLSALIEKRNDVGVIAIQQINKPEMHKTIKNGINAFNFLGTIHPDQLKTMLSGMSKGLERAADSAEKEETPSLWQLGKSMRTPETRATMAMMMEFLQGMGEGINEVPRHNK</sequence>
<dbReference type="RefSeq" id="WP_061975304.1">
    <property type="nucleotide sequence ID" value="NZ_FMAV01000005.1"/>
</dbReference>
<dbReference type="Proteomes" id="UP000054099">
    <property type="component" value="Unassembled WGS sequence"/>
</dbReference>
<accession>A0A0V8IZW7</accession>
<evidence type="ECO:0000313" key="1">
    <source>
        <dbReference type="EMBL" id="KSU80359.1"/>
    </source>
</evidence>
<reference evidence="1 2" key="1">
    <citation type="journal article" date="2014" name="Antonie Van Leeuwenhoek">
        <title>Fictibacillus enclensis sp. nov., isolated from marine sediment.</title>
        <authorList>
            <person name="Dastager S.G."/>
            <person name="Mawlankar R."/>
            <person name="Srinivasan K."/>
            <person name="Tang S.K."/>
            <person name="Lee J.C."/>
            <person name="Ramana V.V."/>
            <person name="Shouche Y.S."/>
        </authorList>
    </citation>
    <scope>NUCLEOTIDE SEQUENCE [LARGE SCALE GENOMIC DNA]</scope>
    <source>
        <strain evidence="1 2">NIO-1003</strain>
    </source>
</reference>
<comment type="caution">
    <text evidence="1">The sequence shown here is derived from an EMBL/GenBank/DDBJ whole genome shotgun (WGS) entry which is preliminary data.</text>
</comment>
<dbReference type="PANTHER" id="PTHR38433">
    <property type="match status" value="1"/>
</dbReference>
<organism evidence="1 2">
    <name type="scientific">Fictibacillus enclensis</name>
    <dbReference type="NCBI Taxonomy" id="1017270"/>
    <lineage>
        <taxon>Bacteria</taxon>
        <taxon>Bacillati</taxon>
        <taxon>Bacillota</taxon>
        <taxon>Bacilli</taxon>
        <taxon>Bacillales</taxon>
        <taxon>Fictibacillaceae</taxon>
        <taxon>Fictibacillus</taxon>
    </lineage>
</organism>
<dbReference type="PANTHER" id="PTHR38433:SF1">
    <property type="entry name" value="DUF1641 DOMAIN-CONTAINING PROTEIN"/>
    <property type="match status" value="1"/>
</dbReference>
<name>A0A0V8IZW7_9BACL</name>
<proteinExistence type="predicted"/>
<dbReference type="InterPro" id="IPR012440">
    <property type="entry name" value="DUF1641"/>
</dbReference>
<gene>
    <name evidence="1" type="ORF">AS030_20725</name>
</gene>